<dbReference type="AlphaFoldDB" id="A0A9P4T447"/>
<dbReference type="OrthoDB" id="3687641at2759"/>
<dbReference type="Pfam" id="PF11807">
    <property type="entry name" value="UstYa"/>
    <property type="match status" value="1"/>
</dbReference>
<comment type="caution">
    <text evidence="2">The sequence shown here is derived from an EMBL/GenBank/DDBJ whole genome shotgun (WGS) entry which is preliminary data.</text>
</comment>
<evidence type="ECO:0000313" key="2">
    <source>
        <dbReference type="EMBL" id="KAF2993513.1"/>
    </source>
</evidence>
<dbReference type="GO" id="GO:0043386">
    <property type="term" value="P:mycotoxin biosynthetic process"/>
    <property type="evidence" value="ECO:0007669"/>
    <property type="project" value="InterPro"/>
</dbReference>
<gene>
    <name evidence="2" type="ORF">E8E13_001264</name>
</gene>
<dbReference type="Proteomes" id="UP000801428">
    <property type="component" value="Unassembled WGS sequence"/>
</dbReference>
<comment type="similarity">
    <text evidence="1">Belongs to the ustYa family.</text>
</comment>
<dbReference type="PANTHER" id="PTHR33365">
    <property type="entry name" value="YALI0B05434P"/>
    <property type="match status" value="1"/>
</dbReference>
<dbReference type="PANTHER" id="PTHR33365:SF12">
    <property type="entry name" value="TAT PATHWAY SIGNAL SEQUENCE"/>
    <property type="match status" value="1"/>
</dbReference>
<proteinExistence type="inferred from homology"/>
<dbReference type="EMBL" id="SWKU01000051">
    <property type="protein sequence ID" value="KAF2993513.1"/>
    <property type="molecule type" value="Genomic_DNA"/>
</dbReference>
<accession>A0A9P4T447</accession>
<sequence length="118" mass="13513">MEQWEDFGKGTHIEYFTEPSEEIDRNWHEIVEHQNIGIREDAMKAMGRDGEGIKLPDGTYYGSLMVFHHLHCLKNVYHALHPEYYGLSNLTGKAKDDWVDHTSPAVVNGELSKLPSDS</sequence>
<dbReference type="InterPro" id="IPR021765">
    <property type="entry name" value="UstYa-like"/>
</dbReference>
<evidence type="ECO:0000313" key="3">
    <source>
        <dbReference type="Proteomes" id="UP000801428"/>
    </source>
</evidence>
<keyword evidence="3" id="KW-1185">Reference proteome</keyword>
<protein>
    <submittedName>
        <fullName evidence="2">Uncharacterized protein</fullName>
    </submittedName>
</protein>
<evidence type="ECO:0000256" key="1">
    <source>
        <dbReference type="ARBA" id="ARBA00035112"/>
    </source>
</evidence>
<organism evidence="2 3">
    <name type="scientific">Curvularia kusanoi</name>
    <name type="common">Cochliobolus kusanoi</name>
    <dbReference type="NCBI Taxonomy" id="90978"/>
    <lineage>
        <taxon>Eukaryota</taxon>
        <taxon>Fungi</taxon>
        <taxon>Dikarya</taxon>
        <taxon>Ascomycota</taxon>
        <taxon>Pezizomycotina</taxon>
        <taxon>Dothideomycetes</taxon>
        <taxon>Pleosporomycetidae</taxon>
        <taxon>Pleosporales</taxon>
        <taxon>Pleosporineae</taxon>
        <taxon>Pleosporaceae</taxon>
        <taxon>Curvularia</taxon>
    </lineage>
</organism>
<name>A0A9P4T447_CURKU</name>
<reference evidence="2" key="1">
    <citation type="submission" date="2019-04" db="EMBL/GenBank/DDBJ databases">
        <title>Sequencing of skin fungus with MAO and IRED activity.</title>
        <authorList>
            <person name="Marsaioli A.J."/>
            <person name="Bonatto J.M.C."/>
            <person name="Reis Junior O."/>
        </authorList>
    </citation>
    <scope>NUCLEOTIDE SEQUENCE</scope>
    <source>
        <strain evidence="2">30M1</strain>
    </source>
</reference>